<dbReference type="NCBIfam" id="TIGR01910">
    <property type="entry name" value="DapE-ArgE"/>
    <property type="match status" value="1"/>
</dbReference>
<dbReference type="RefSeq" id="WP_063386851.1">
    <property type="nucleotide sequence ID" value="NZ_CP017703.1"/>
</dbReference>
<gene>
    <name evidence="9" type="ORF">AP3564_12015</name>
    <name evidence="10" type="ORF">AZI98_03165</name>
</gene>
<dbReference type="InterPro" id="IPR002933">
    <property type="entry name" value="Peptidase_M20"/>
</dbReference>
<evidence type="ECO:0000256" key="5">
    <source>
        <dbReference type="ARBA" id="ARBA00022801"/>
    </source>
</evidence>
<dbReference type="Pfam" id="PF07687">
    <property type="entry name" value="M20_dimer"/>
    <property type="match status" value="1"/>
</dbReference>
<evidence type="ECO:0000256" key="7">
    <source>
        <dbReference type="ARBA" id="ARBA00023285"/>
    </source>
</evidence>
<proteinExistence type="inferred from homology"/>
<dbReference type="Gene3D" id="3.30.70.360">
    <property type="match status" value="1"/>
</dbReference>
<dbReference type="Gene3D" id="3.40.630.10">
    <property type="entry name" value="Zn peptidases"/>
    <property type="match status" value="2"/>
</dbReference>
<comment type="cofactor">
    <cofactor evidence="1">
        <name>Co(2+)</name>
        <dbReference type="ChEBI" id="CHEBI:48828"/>
    </cofactor>
</comment>
<feature type="domain" description="Peptidase M20 dimerisation" evidence="8">
    <location>
        <begin position="206"/>
        <end position="303"/>
    </location>
</feature>
<dbReference type="InterPro" id="IPR036264">
    <property type="entry name" value="Bact_exopeptidase_dim_dom"/>
</dbReference>
<keyword evidence="5" id="KW-0378">Hydrolase</keyword>
<reference evidence="10 11" key="1">
    <citation type="submission" date="2016-04" db="EMBL/GenBank/DDBJ databases">
        <title>Draft genome sequence of Aeribacillus pallidus 8m3 from petroleum reservoir.</title>
        <authorList>
            <person name="Poltaraus A.B."/>
            <person name="Nazina T.N."/>
            <person name="Tourova T.P."/>
            <person name="Malakho S.M."/>
            <person name="Korshunova A.V."/>
            <person name="Sokolova D.S."/>
        </authorList>
    </citation>
    <scope>NUCLEOTIDE SEQUENCE [LARGE SCALE GENOMIC DNA]</scope>
    <source>
        <strain evidence="10 11">8m3</strain>
    </source>
</reference>
<dbReference type="KEGG" id="apak:AP3564_12015"/>
<evidence type="ECO:0000313" key="10">
    <source>
        <dbReference type="EMBL" id="KZN97426.1"/>
    </source>
</evidence>
<evidence type="ECO:0000256" key="1">
    <source>
        <dbReference type="ARBA" id="ARBA00001941"/>
    </source>
</evidence>
<dbReference type="SUPFAM" id="SSF53187">
    <property type="entry name" value="Zn-dependent exopeptidases"/>
    <property type="match status" value="1"/>
</dbReference>
<dbReference type="EMBL" id="LWBR01000009">
    <property type="protein sequence ID" value="KZN97426.1"/>
    <property type="molecule type" value="Genomic_DNA"/>
</dbReference>
<keyword evidence="7" id="KW-0170">Cobalt</keyword>
<dbReference type="EMBL" id="CP017703">
    <property type="protein sequence ID" value="ASS90852.1"/>
    <property type="molecule type" value="Genomic_DNA"/>
</dbReference>
<evidence type="ECO:0000313" key="12">
    <source>
        <dbReference type="Proteomes" id="UP000214606"/>
    </source>
</evidence>
<dbReference type="STRING" id="33936.AZI98_03165"/>
<dbReference type="InterPro" id="IPR010182">
    <property type="entry name" value="ArgE/DapE"/>
</dbReference>
<dbReference type="Pfam" id="PF01546">
    <property type="entry name" value="Peptidase_M20"/>
    <property type="match status" value="1"/>
</dbReference>
<evidence type="ECO:0000259" key="8">
    <source>
        <dbReference type="Pfam" id="PF07687"/>
    </source>
</evidence>
<dbReference type="OrthoDB" id="9792335at2"/>
<name>A0A165YTD7_9BACI</name>
<dbReference type="GO" id="GO:0016787">
    <property type="term" value="F:hydrolase activity"/>
    <property type="evidence" value="ECO:0007669"/>
    <property type="project" value="UniProtKB-KW"/>
</dbReference>
<dbReference type="PANTHER" id="PTHR43808">
    <property type="entry name" value="ACETYLORNITHINE DEACETYLASE"/>
    <property type="match status" value="1"/>
</dbReference>
<sequence length="421" mass="46975">MLQTLFQQIDEREEELLNLLKTLVSFETPSPPARNAKEAQKYVASYLEDIGFSIDQWDLYEQDPVVVGTKKGKDPEYYHSLIINGHIDVASIEEGEEWLTPPFEATVKGDYIYGRGVADMKGGMAASLFALKLLQENGIEPGGDIIFQSVVGEEVGEAGTKSCCDRGYRADFAIVVDSSNCEIQGQGGVITGWITIESPETFHDGTRRQMIHAGGKLFGASAIEKMMKIIEGLRELEQHWAVMKTSKGFPPGSATINPAVIEGGRHAAFVADKCSLWITVHYYPEEHYVEVIREIEEHIHHVAMADPWLRKYPPKFKWGGTSMIEDRGEIFPAFSYDEHSLGVKTLQKAHKLAFNEEAKLTMSPTVTDGGWLSEAGIPVVLYGPGTLEDAHSVNEKLSIPQLKTFTKSLIAFLFDWYQKKR</sequence>
<accession>A0A165YTD7</accession>
<organism evidence="10 11">
    <name type="scientific">Aeribacillus pallidus</name>
    <dbReference type="NCBI Taxonomy" id="33936"/>
    <lineage>
        <taxon>Bacteria</taxon>
        <taxon>Bacillati</taxon>
        <taxon>Bacillota</taxon>
        <taxon>Bacilli</taxon>
        <taxon>Bacillales</taxon>
        <taxon>Bacillaceae</taxon>
        <taxon>Aeribacillus</taxon>
    </lineage>
</organism>
<dbReference type="NCBIfam" id="NF006370">
    <property type="entry name" value="PRK08596.1"/>
    <property type="match status" value="1"/>
</dbReference>
<keyword evidence="4" id="KW-0479">Metal-binding</keyword>
<evidence type="ECO:0000313" key="11">
    <source>
        <dbReference type="Proteomes" id="UP000076476"/>
    </source>
</evidence>
<dbReference type="AlphaFoldDB" id="A0A165YTD7"/>
<dbReference type="Proteomes" id="UP000076476">
    <property type="component" value="Unassembled WGS sequence"/>
</dbReference>
<keyword evidence="11" id="KW-1185">Reference proteome</keyword>
<evidence type="ECO:0000256" key="2">
    <source>
        <dbReference type="ARBA" id="ARBA00001947"/>
    </source>
</evidence>
<dbReference type="InterPro" id="IPR050072">
    <property type="entry name" value="Peptidase_M20A"/>
</dbReference>
<dbReference type="PANTHER" id="PTHR43808:SF24">
    <property type="entry name" value="N-FORMYL-4-AMINO-5-AMINOMETHYL-2-METHYLPYRIMIDINE DEFORMYLASE"/>
    <property type="match status" value="1"/>
</dbReference>
<dbReference type="GO" id="GO:0046872">
    <property type="term" value="F:metal ion binding"/>
    <property type="evidence" value="ECO:0007669"/>
    <property type="project" value="UniProtKB-KW"/>
</dbReference>
<reference evidence="9 12" key="2">
    <citation type="submission" date="2016-10" db="EMBL/GenBank/DDBJ databases">
        <title>The whole genome sequencing and assembly of Aeribacillus pallidus KCTC3564 strain.</title>
        <authorList>
            <person name="Lee Y.-J."/>
            <person name="Park M.-K."/>
            <person name="Yi H."/>
            <person name="Bahn Y.-S."/>
            <person name="Kim J.F."/>
            <person name="Lee D.-W."/>
        </authorList>
    </citation>
    <scope>NUCLEOTIDE SEQUENCE [LARGE SCALE GENOMIC DNA]</scope>
    <source>
        <strain evidence="9 12">KCTC3564</strain>
    </source>
</reference>
<evidence type="ECO:0000313" key="9">
    <source>
        <dbReference type="EMBL" id="ASS90852.1"/>
    </source>
</evidence>
<dbReference type="Proteomes" id="UP000214606">
    <property type="component" value="Chromosome"/>
</dbReference>
<dbReference type="InterPro" id="IPR011650">
    <property type="entry name" value="Peptidase_M20_dimer"/>
</dbReference>
<comment type="cofactor">
    <cofactor evidence="2">
        <name>Zn(2+)</name>
        <dbReference type="ChEBI" id="CHEBI:29105"/>
    </cofactor>
</comment>
<evidence type="ECO:0000256" key="3">
    <source>
        <dbReference type="ARBA" id="ARBA00006247"/>
    </source>
</evidence>
<dbReference type="SUPFAM" id="SSF55031">
    <property type="entry name" value="Bacterial exopeptidase dimerisation domain"/>
    <property type="match status" value="1"/>
</dbReference>
<keyword evidence="6" id="KW-0862">Zinc</keyword>
<evidence type="ECO:0000256" key="4">
    <source>
        <dbReference type="ARBA" id="ARBA00022723"/>
    </source>
</evidence>
<comment type="similarity">
    <text evidence="3">Belongs to the peptidase M20A family.</text>
</comment>
<protein>
    <submittedName>
        <fullName evidence="10">Acetylornithine deacetylase</fullName>
    </submittedName>
</protein>
<evidence type="ECO:0000256" key="6">
    <source>
        <dbReference type="ARBA" id="ARBA00022833"/>
    </source>
</evidence>